<keyword evidence="6" id="KW-0997">Cell inner membrane</keyword>
<dbReference type="InterPro" id="IPR004513">
    <property type="entry name" value="FtsX"/>
</dbReference>
<reference evidence="16 17" key="1">
    <citation type="submission" date="2017-03" db="EMBL/GenBank/DDBJ databases">
        <title>Genome sequence of Geothermobacter sp. EPR-M, Deep-Sea Iron Reducer.</title>
        <authorList>
            <person name="Tully B."/>
            <person name="Savalia P."/>
            <person name="Abuyen K."/>
            <person name="Baughan C."/>
            <person name="Romero E."/>
            <person name="Ronkowski C."/>
            <person name="Torres B."/>
            <person name="Tremblay J."/>
            <person name="Trujillo A."/>
            <person name="Tyler M."/>
            <person name="Perez-Rodriguez I."/>
            <person name="Amend J."/>
        </authorList>
    </citation>
    <scope>NUCLEOTIDE SEQUENCE [LARGE SCALE GENOMIC DNA]</scope>
    <source>
        <strain evidence="16 17">EPR-M</strain>
    </source>
</reference>
<comment type="subcellular location">
    <subcellularLocation>
        <location evidence="1">Cell inner membrane</location>
        <topology evidence="1">Multi-pass membrane protein</topology>
    </subcellularLocation>
</comment>
<comment type="subunit">
    <text evidence="3">Forms a membrane-associated complex with FtsE.</text>
</comment>
<evidence type="ECO:0000313" key="17">
    <source>
        <dbReference type="Proteomes" id="UP000193136"/>
    </source>
</evidence>
<sequence length="297" mass="33392">MRKIIYFLLRALRNMRQSPFLCSAAISTVTVALVILAFFALIVINVQQLTRHWSRDVQVVAYFDHPPASPVLDRQLSGIRQYPEVESVAYISPRQAFKRFQVRLGDDADLLQGMANDFLPAALEVRLKEKYRNSAGVQRVVERLRRNKSFSDLRYGQEWLERFEAFLGLLRTAGLVLGGFLLFAALFIVSNTIKLTLYARREELEVMALVGGTPAFIKAPFLLEGALQGALGGLLALLTSFLFFSMVLKEDLGRLLLASGLGKISFLPPHWQILIVLLGCLLGLFGSLFSLRKFVRI</sequence>
<keyword evidence="5 12" id="KW-1003">Cell membrane</keyword>
<dbReference type="InterPro" id="IPR003838">
    <property type="entry name" value="ABC3_permease_C"/>
</dbReference>
<evidence type="ECO:0000256" key="12">
    <source>
        <dbReference type="PIRNR" id="PIRNR003097"/>
    </source>
</evidence>
<evidence type="ECO:0000256" key="8">
    <source>
        <dbReference type="ARBA" id="ARBA00022692"/>
    </source>
</evidence>
<evidence type="ECO:0000256" key="3">
    <source>
        <dbReference type="ARBA" id="ARBA00011160"/>
    </source>
</evidence>
<dbReference type="PANTHER" id="PTHR47755">
    <property type="entry name" value="CELL DIVISION PROTEIN FTSX"/>
    <property type="match status" value="1"/>
</dbReference>
<comment type="similarity">
    <text evidence="2 12">Belongs to the ABC-4 integral membrane protein family. FtsX subfamily.</text>
</comment>
<evidence type="ECO:0000256" key="6">
    <source>
        <dbReference type="ARBA" id="ARBA00022519"/>
    </source>
</evidence>
<dbReference type="InterPro" id="IPR040690">
    <property type="entry name" value="FtsX_ECD"/>
</dbReference>
<name>A0A1X0YCT8_9BACT</name>
<feature type="transmembrane region" description="Helical" evidence="13">
    <location>
        <begin position="226"/>
        <end position="248"/>
    </location>
</feature>
<dbReference type="NCBIfam" id="TIGR00439">
    <property type="entry name" value="FtsX_Gneg"/>
    <property type="match status" value="1"/>
</dbReference>
<dbReference type="GO" id="GO:0032153">
    <property type="term" value="C:cell division site"/>
    <property type="evidence" value="ECO:0007669"/>
    <property type="project" value="TreeGrafter"/>
</dbReference>
<proteinExistence type="inferred from homology"/>
<keyword evidence="11 12" id="KW-0131">Cell cycle</keyword>
<evidence type="ECO:0000256" key="13">
    <source>
        <dbReference type="SAM" id="Phobius"/>
    </source>
</evidence>
<keyword evidence="10 12" id="KW-0472">Membrane</keyword>
<dbReference type="STRING" id="1969733.B5V00_02265"/>
<comment type="caution">
    <text evidence="16">The sequence shown here is derived from an EMBL/GenBank/DDBJ whole genome shotgun (WGS) entry which is preliminary data.</text>
</comment>
<keyword evidence="7 12" id="KW-0132">Cell division</keyword>
<dbReference type="Pfam" id="PF18075">
    <property type="entry name" value="FtsX_ECD"/>
    <property type="match status" value="1"/>
</dbReference>
<feature type="transmembrane region" description="Helical" evidence="13">
    <location>
        <begin position="165"/>
        <end position="189"/>
    </location>
</feature>
<dbReference type="RefSeq" id="WP_085009109.1">
    <property type="nucleotide sequence ID" value="NZ_NAAD01000002.1"/>
</dbReference>
<evidence type="ECO:0000313" key="16">
    <source>
        <dbReference type="EMBL" id="ORJ62903.1"/>
    </source>
</evidence>
<dbReference type="PIRSF" id="PIRSF003097">
    <property type="entry name" value="FtsX"/>
    <property type="match status" value="1"/>
</dbReference>
<evidence type="ECO:0000259" key="14">
    <source>
        <dbReference type="Pfam" id="PF02687"/>
    </source>
</evidence>
<protein>
    <recommendedName>
        <fullName evidence="4 12">Cell division protein FtsX</fullName>
    </recommendedName>
</protein>
<feature type="domain" description="FtsX extracellular" evidence="15">
    <location>
        <begin position="76"/>
        <end position="146"/>
    </location>
</feature>
<evidence type="ECO:0000256" key="2">
    <source>
        <dbReference type="ARBA" id="ARBA00007379"/>
    </source>
</evidence>
<keyword evidence="17" id="KW-1185">Reference proteome</keyword>
<evidence type="ECO:0000256" key="4">
    <source>
        <dbReference type="ARBA" id="ARBA00021907"/>
    </source>
</evidence>
<feature type="transmembrane region" description="Helical" evidence="13">
    <location>
        <begin position="271"/>
        <end position="291"/>
    </location>
</feature>
<evidence type="ECO:0000256" key="10">
    <source>
        <dbReference type="ARBA" id="ARBA00023136"/>
    </source>
</evidence>
<dbReference type="GO" id="GO:0005886">
    <property type="term" value="C:plasma membrane"/>
    <property type="evidence" value="ECO:0007669"/>
    <property type="project" value="UniProtKB-SubCell"/>
</dbReference>
<dbReference type="Pfam" id="PF02687">
    <property type="entry name" value="FtsX"/>
    <property type="match status" value="1"/>
</dbReference>
<keyword evidence="9 13" id="KW-1133">Transmembrane helix</keyword>
<feature type="domain" description="ABC3 transporter permease C-terminal" evidence="14">
    <location>
        <begin position="176"/>
        <end position="296"/>
    </location>
</feature>
<evidence type="ECO:0000256" key="11">
    <source>
        <dbReference type="ARBA" id="ARBA00023306"/>
    </source>
</evidence>
<evidence type="ECO:0000256" key="5">
    <source>
        <dbReference type="ARBA" id="ARBA00022475"/>
    </source>
</evidence>
<evidence type="ECO:0000256" key="7">
    <source>
        <dbReference type="ARBA" id="ARBA00022618"/>
    </source>
</evidence>
<evidence type="ECO:0000256" key="9">
    <source>
        <dbReference type="ARBA" id="ARBA00022989"/>
    </source>
</evidence>
<dbReference type="AlphaFoldDB" id="A0A1X0YCT8"/>
<dbReference type="GO" id="GO:0051301">
    <property type="term" value="P:cell division"/>
    <property type="evidence" value="ECO:0007669"/>
    <property type="project" value="UniProtKB-KW"/>
</dbReference>
<organism evidence="16 17">
    <name type="scientific">Geothermobacter hydrogeniphilus</name>
    <dbReference type="NCBI Taxonomy" id="1969733"/>
    <lineage>
        <taxon>Bacteria</taxon>
        <taxon>Pseudomonadati</taxon>
        <taxon>Thermodesulfobacteriota</taxon>
        <taxon>Desulfuromonadia</taxon>
        <taxon>Desulfuromonadales</taxon>
        <taxon>Geothermobacteraceae</taxon>
        <taxon>Geothermobacter</taxon>
    </lineage>
</organism>
<dbReference type="PANTHER" id="PTHR47755:SF1">
    <property type="entry name" value="CELL DIVISION PROTEIN FTSX"/>
    <property type="match status" value="1"/>
</dbReference>
<accession>A0A1X0YCT8</accession>
<dbReference type="Proteomes" id="UP000193136">
    <property type="component" value="Unassembled WGS sequence"/>
</dbReference>
<dbReference type="Gene3D" id="3.30.70.3040">
    <property type="match status" value="1"/>
</dbReference>
<gene>
    <name evidence="16" type="ORF">B5V00_02265</name>
</gene>
<evidence type="ECO:0000259" key="15">
    <source>
        <dbReference type="Pfam" id="PF18075"/>
    </source>
</evidence>
<dbReference type="OrthoDB" id="9813411at2"/>
<keyword evidence="8 13" id="KW-0812">Transmembrane</keyword>
<dbReference type="InterPro" id="IPR047590">
    <property type="entry name" value="FtsX_proteobact-type"/>
</dbReference>
<feature type="transmembrane region" description="Helical" evidence="13">
    <location>
        <begin position="20"/>
        <end position="44"/>
    </location>
</feature>
<evidence type="ECO:0000256" key="1">
    <source>
        <dbReference type="ARBA" id="ARBA00004429"/>
    </source>
</evidence>
<dbReference type="EMBL" id="NAAD01000002">
    <property type="protein sequence ID" value="ORJ62903.1"/>
    <property type="molecule type" value="Genomic_DNA"/>
</dbReference>